<dbReference type="InterPro" id="IPR012337">
    <property type="entry name" value="RNaseH-like_sf"/>
</dbReference>
<name>A0A2H0UGF1_9BACT</name>
<accession>A0A2H0UGF1</accession>
<organism evidence="2 3">
    <name type="scientific">Candidatus Kaiserbacteria bacterium CG10_big_fil_rev_8_21_14_0_10_45_20</name>
    <dbReference type="NCBI Taxonomy" id="1974607"/>
    <lineage>
        <taxon>Bacteria</taxon>
        <taxon>Candidatus Kaiseribacteriota</taxon>
    </lineage>
</organism>
<evidence type="ECO:0000259" key="1">
    <source>
        <dbReference type="Pfam" id="PF13482"/>
    </source>
</evidence>
<dbReference type="InterPro" id="IPR036397">
    <property type="entry name" value="RNaseH_sf"/>
</dbReference>
<dbReference type="Pfam" id="PF13482">
    <property type="entry name" value="RNase_H_2"/>
    <property type="match status" value="1"/>
</dbReference>
<evidence type="ECO:0000313" key="3">
    <source>
        <dbReference type="Proteomes" id="UP000229315"/>
    </source>
</evidence>
<dbReference type="EMBL" id="PFBH01000003">
    <property type="protein sequence ID" value="PIR85440.1"/>
    <property type="molecule type" value="Genomic_DNA"/>
</dbReference>
<reference evidence="3" key="1">
    <citation type="submission" date="2017-09" db="EMBL/GenBank/DDBJ databases">
        <title>Depth-based differentiation of microbial function through sediment-hosted aquifers and enrichment of novel symbionts in the deep terrestrial subsurface.</title>
        <authorList>
            <person name="Probst A.J."/>
            <person name="Ladd B."/>
            <person name="Jarett J.K."/>
            <person name="Geller-Mcgrath D.E."/>
            <person name="Sieber C.M.K."/>
            <person name="Emerson J.B."/>
            <person name="Anantharaman K."/>
            <person name="Thomas B.C."/>
            <person name="Malmstrom R."/>
            <person name="Stieglmeier M."/>
            <person name="Klingl A."/>
            <person name="Woyke T."/>
            <person name="Ryan C.M."/>
            <person name="Banfield J.F."/>
        </authorList>
    </citation>
    <scope>NUCLEOTIDE SEQUENCE [LARGE SCALE GENOMIC DNA]</scope>
</reference>
<dbReference type="SUPFAM" id="SSF53098">
    <property type="entry name" value="Ribonuclease H-like"/>
    <property type="match status" value="1"/>
</dbReference>
<feature type="domain" description="YprB ribonuclease H-like" evidence="1">
    <location>
        <begin position="6"/>
        <end position="147"/>
    </location>
</feature>
<comment type="caution">
    <text evidence="2">The sequence shown here is derived from an EMBL/GenBank/DDBJ whole genome shotgun (WGS) entry which is preliminary data.</text>
</comment>
<dbReference type="Gene3D" id="3.30.420.10">
    <property type="entry name" value="Ribonuclease H-like superfamily/Ribonuclease H"/>
    <property type="match status" value="1"/>
</dbReference>
<dbReference type="Proteomes" id="UP000229315">
    <property type="component" value="Unassembled WGS sequence"/>
</dbReference>
<keyword evidence="2" id="KW-0378">Hydrolase</keyword>
<keyword evidence="2" id="KW-0067">ATP-binding</keyword>
<protein>
    <submittedName>
        <fullName evidence="2">Helicase</fullName>
    </submittedName>
</protein>
<evidence type="ECO:0000313" key="2">
    <source>
        <dbReference type="EMBL" id="PIR85440.1"/>
    </source>
</evidence>
<dbReference type="InterPro" id="IPR038720">
    <property type="entry name" value="YprB_RNase_H-like_dom"/>
</dbReference>
<gene>
    <name evidence="2" type="ORF">COU15_00695</name>
</gene>
<dbReference type="GO" id="GO:0003676">
    <property type="term" value="F:nucleic acid binding"/>
    <property type="evidence" value="ECO:0007669"/>
    <property type="project" value="InterPro"/>
</dbReference>
<keyword evidence="2" id="KW-0547">Nucleotide-binding</keyword>
<sequence length="187" mass="21524">MRRITLDIETTSSAGFDMSQMELSVVGFHDSETDTYDAFEVSELHKFWPLIEKTDLIVGFNSNHFDIPILNKYYAGDLTRIRSLDILEKIKESLGRRIKLDSIAKATLGRKKTGHGLDAVKWWEEGEYEKVKQYCIEDVKITKEIYDFALKEGYLQFSDFGEKKKIPLDTSSWESGEASPLTHTIPF</sequence>
<dbReference type="GO" id="GO:0004386">
    <property type="term" value="F:helicase activity"/>
    <property type="evidence" value="ECO:0007669"/>
    <property type="project" value="UniProtKB-KW"/>
</dbReference>
<keyword evidence="2" id="KW-0347">Helicase</keyword>
<proteinExistence type="predicted"/>
<dbReference type="AlphaFoldDB" id="A0A2H0UGF1"/>